<evidence type="ECO:0000313" key="3">
    <source>
        <dbReference type="Proteomes" id="UP000014974"/>
    </source>
</evidence>
<name>S7VR40_9BACT</name>
<proteinExistence type="predicted"/>
<evidence type="ECO:0000313" key="2">
    <source>
        <dbReference type="EMBL" id="EPR71847.1"/>
    </source>
</evidence>
<dbReference type="AlphaFoldDB" id="S7VR40"/>
<protein>
    <submittedName>
        <fullName evidence="2">Uncharacterized protein</fullName>
    </submittedName>
</protein>
<sequence>MVSIGNGLQPNGSPEKPTNTNRNNIGYLFIFFSFKVIAQS</sequence>
<dbReference type="EMBL" id="ATNM01000003">
    <property type="protein sequence ID" value="EPR71847.1"/>
    <property type="molecule type" value="Genomic_DNA"/>
</dbReference>
<feature type="region of interest" description="Disordered" evidence="1">
    <location>
        <begin position="1"/>
        <end position="22"/>
    </location>
</feature>
<accession>S7VR40</accession>
<comment type="caution">
    <text evidence="2">The sequence shown here is derived from an EMBL/GenBank/DDBJ whole genome shotgun (WGS) entry which is preliminary data.</text>
</comment>
<gene>
    <name evidence="2" type="ORF">ADICYQ_0095</name>
</gene>
<evidence type="ECO:0000256" key="1">
    <source>
        <dbReference type="SAM" id="MobiDB-lite"/>
    </source>
</evidence>
<organism evidence="2 3">
    <name type="scientific">Cyclobacterium qasimii M12-11B</name>
    <dbReference type="NCBI Taxonomy" id="641524"/>
    <lineage>
        <taxon>Bacteria</taxon>
        <taxon>Pseudomonadati</taxon>
        <taxon>Bacteroidota</taxon>
        <taxon>Cytophagia</taxon>
        <taxon>Cytophagales</taxon>
        <taxon>Cyclobacteriaceae</taxon>
        <taxon>Cyclobacterium</taxon>
    </lineage>
</organism>
<dbReference type="Proteomes" id="UP000014974">
    <property type="component" value="Unassembled WGS sequence"/>
</dbReference>
<reference evidence="2 3" key="1">
    <citation type="journal article" date="2013" name="Genome Announc.">
        <title>Draft Genome Sequence of Cyclobacterium qasimii Strain M12-11BT, Isolated from Arctic Marine Sediment.</title>
        <authorList>
            <person name="Shivaji S."/>
            <person name="Ara S."/>
            <person name="Singh A."/>
            <person name="Kumar Pinnaka A."/>
        </authorList>
    </citation>
    <scope>NUCLEOTIDE SEQUENCE [LARGE SCALE GENOMIC DNA]</scope>
    <source>
        <strain evidence="2 3">M12-11B</strain>
    </source>
</reference>